<evidence type="ECO:0000313" key="12">
    <source>
        <dbReference type="EMBL" id="PFX20327.1"/>
    </source>
</evidence>
<dbReference type="InterPro" id="IPR025714">
    <property type="entry name" value="Methyltranfer_dom"/>
</dbReference>
<dbReference type="PANTHER" id="PTHR44307">
    <property type="entry name" value="PHOSPHOETHANOLAMINE METHYLTRANSFERASE"/>
    <property type="match status" value="1"/>
</dbReference>
<evidence type="ECO:0000256" key="7">
    <source>
        <dbReference type="ARBA" id="ARBA00047622"/>
    </source>
</evidence>
<evidence type="ECO:0000256" key="6">
    <source>
        <dbReference type="ARBA" id="ARBA00047619"/>
    </source>
</evidence>
<gene>
    <name evidence="12" type="primary">NMT3</name>
    <name evidence="12" type="ORF">AWC38_SpisGene15213</name>
</gene>
<keyword evidence="13" id="KW-1185">Reference proteome</keyword>
<feature type="signal peptide" evidence="9">
    <location>
        <begin position="1"/>
        <end position="17"/>
    </location>
</feature>
<organism evidence="12 13">
    <name type="scientific">Stylophora pistillata</name>
    <name type="common">Smooth cauliflower coral</name>
    <dbReference type="NCBI Taxonomy" id="50429"/>
    <lineage>
        <taxon>Eukaryota</taxon>
        <taxon>Metazoa</taxon>
        <taxon>Cnidaria</taxon>
        <taxon>Anthozoa</taxon>
        <taxon>Hexacorallia</taxon>
        <taxon>Scleractinia</taxon>
        <taxon>Astrocoeniina</taxon>
        <taxon>Pocilloporidae</taxon>
        <taxon>Stylophora</taxon>
    </lineage>
</organism>
<feature type="domain" description="Methyltransferase" evidence="10">
    <location>
        <begin position="90"/>
        <end position="184"/>
    </location>
</feature>
<dbReference type="STRING" id="50429.A0A2B4RVG9"/>
<evidence type="ECO:0000256" key="1">
    <source>
        <dbReference type="ARBA" id="ARBA00004969"/>
    </source>
</evidence>
<evidence type="ECO:0000256" key="5">
    <source>
        <dbReference type="ARBA" id="ARBA00035674"/>
    </source>
</evidence>
<protein>
    <recommendedName>
        <fullName evidence="5">phosphoethanolamine N-methyltransferase</fullName>
        <ecNumber evidence="5">2.1.1.103</ecNumber>
    </recommendedName>
</protein>
<dbReference type="EC" id="2.1.1.103" evidence="5"/>
<evidence type="ECO:0000313" key="13">
    <source>
        <dbReference type="Proteomes" id="UP000225706"/>
    </source>
</evidence>
<proteinExistence type="predicted"/>
<sequence>MYCSSLVLAILVGISLTWFFGTQKDKELLIKMAALVESNQTRDQMTEFWNKHSMAQSVEEMMLDSKAETLTQDEHPEVMGMLPSIKGKDVLELGAGIGRFTGDIAQEARHVTAVDFMQSFTDKNKEVNGTKHNNIDFVCADVTKLELPKESYDVIFSNWLLMYLSDEELEKLAMNMLQWLRDGGHLFFRESCYHSSGDMKNSENPTVYRTPQMYTEVFSAVKVRLPNGGVSSLEVVTKRSVEAYAKHKQNKHQFSWLWKKVSLKNGSKGTLQEFLDNNQYNKAGILMYERVFGKGFVSPGGMTTTKEFVGRLNLQKDQHVLDVGCGIGGSAFYIADTYHAHVLGMDLSTNMINFALKAYESSKSSQVQFEVSNASTREFPAESFDAVYSRETILHIKDKKALFKKILNWLKPGGQLLITDYCCSPGEHSEKFKKYLAERQYYLIDVESYGKMLCEVGFEAVAAEDRTTQFAHILESELRNFEKSKERFIKDFSSEDYSSLVNSWTNKLTRCRGGEHTWGVFYARKPVSS</sequence>
<comment type="pathway">
    <text evidence="1">Phospholipid metabolism; phosphatidylcholine biosynthesis.</text>
</comment>
<keyword evidence="4 12" id="KW-0808">Transferase</keyword>
<comment type="catalytic activity">
    <reaction evidence="6">
        <text>N,N-dimethylethanolamine phosphate + S-adenosyl-L-methionine = phosphocholine + S-adenosyl-L-homocysteine + H(+)</text>
        <dbReference type="Rhea" id="RHEA:25325"/>
        <dbReference type="ChEBI" id="CHEBI:15378"/>
        <dbReference type="ChEBI" id="CHEBI:57856"/>
        <dbReference type="ChEBI" id="CHEBI:58641"/>
        <dbReference type="ChEBI" id="CHEBI:59789"/>
        <dbReference type="ChEBI" id="CHEBI:295975"/>
        <dbReference type="EC" id="2.1.1.103"/>
    </reaction>
    <physiologicalReaction direction="left-to-right" evidence="6">
        <dbReference type="Rhea" id="RHEA:25326"/>
    </physiologicalReaction>
</comment>
<dbReference type="GO" id="GO:0000234">
    <property type="term" value="F:phosphoethanolamine N-methyltransferase activity"/>
    <property type="evidence" value="ECO:0007669"/>
    <property type="project" value="UniProtKB-EC"/>
</dbReference>
<name>A0A2B4RVG9_STYPI</name>
<comment type="catalytic activity">
    <reaction evidence="8">
        <text>N-methylethanolamine phosphate + S-adenosyl-L-methionine = N,N-dimethylethanolamine phosphate + S-adenosyl-L-homocysteine + H(+)</text>
        <dbReference type="Rhea" id="RHEA:25321"/>
        <dbReference type="ChEBI" id="CHEBI:15378"/>
        <dbReference type="ChEBI" id="CHEBI:57781"/>
        <dbReference type="ChEBI" id="CHEBI:57856"/>
        <dbReference type="ChEBI" id="CHEBI:58641"/>
        <dbReference type="ChEBI" id="CHEBI:59789"/>
        <dbReference type="EC" id="2.1.1.103"/>
    </reaction>
    <physiologicalReaction direction="left-to-right" evidence="8">
        <dbReference type="Rhea" id="RHEA:25322"/>
    </physiologicalReaction>
</comment>
<evidence type="ECO:0000259" key="11">
    <source>
        <dbReference type="Pfam" id="PF13847"/>
    </source>
</evidence>
<dbReference type="Gene3D" id="3.40.50.150">
    <property type="entry name" value="Vaccinia Virus protein VP39"/>
    <property type="match status" value="2"/>
</dbReference>
<comment type="caution">
    <text evidence="12">The sequence shown here is derived from an EMBL/GenBank/DDBJ whole genome shotgun (WGS) entry which is preliminary data.</text>
</comment>
<dbReference type="InterPro" id="IPR029063">
    <property type="entry name" value="SAM-dependent_MTases_sf"/>
</dbReference>
<dbReference type="AlphaFoldDB" id="A0A2B4RVG9"/>
<dbReference type="Proteomes" id="UP000225706">
    <property type="component" value="Unassembled WGS sequence"/>
</dbReference>
<keyword evidence="3 12" id="KW-0489">Methyltransferase</keyword>
<evidence type="ECO:0000256" key="3">
    <source>
        <dbReference type="ARBA" id="ARBA00022603"/>
    </source>
</evidence>
<comment type="catalytic activity">
    <reaction evidence="7">
        <text>phosphoethanolamine + S-adenosyl-L-methionine = N-methylethanolamine phosphate + S-adenosyl-L-homocysteine + H(+)</text>
        <dbReference type="Rhea" id="RHEA:20365"/>
        <dbReference type="ChEBI" id="CHEBI:15378"/>
        <dbReference type="ChEBI" id="CHEBI:57781"/>
        <dbReference type="ChEBI" id="CHEBI:57856"/>
        <dbReference type="ChEBI" id="CHEBI:58190"/>
        <dbReference type="ChEBI" id="CHEBI:59789"/>
        <dbReference type="EC" id="2.1.1.103"/>
    </reaction>
    <physiologicalReaction direction="left-to-right" evidence="7">
        <dbReference type="Rhea" id="RHEA:20366"/>
    </physiologicalReaction>
</comment>
<feature type="domain" description="Methyltransferase" evidence="11">
    <location>
        <begin position="315"/>
        <end position="433"/>
    </location>
</feature>
<dbReference type="Pfam" id="PF13847">
    <property type="entry name" value="Methyltransf_31"/>
    <property type="match status" value="1"/>
</dbReference>
<evidence type="ECO:0000256" key="9">
    <source>
        <dbReference type="SAM" id="SignalP"/>
    </source>
</evidence>
<feature type="chain" id="PRO_5013219509" description="phosphoethanolamine N-methyltransferase" evidence="9">
    <location>
        <begin position="18"/>
        <end position="529"/>
    </location>
</feature>
<evidence type="ECO:0000256" key="8">
    <source>
        <dbReference type="ARBA" id="ARBA00047841"/>
    </source>
</evidence>
<dbReference type="SUPFAM" id="SSF53335">
    <property type="entry name" value="S-adenosyl-L-methionine-dependent methyltransferases"/>
    <property type="match status" value="2"/>
</dbReference>
<dbReference type="EMBL" id="LSMT01000321">
    <property type="protein sequence ID" value="PFX20327.1"/>
    <property type="molecule type" value="Genomic_DNA"/>
</dbReference>
<dbReference type="CDD" id="cd02440">
    <property type="entry name" value="AdoMet_MTases"/>
    <property type="match status" value="2"/>
</dbReference>
<keyword evidence="9" id="KW-0732">Signal</keyword>
<dbReference type="PANTHER" id="PTHR44307:SF2">
    <property type="entry name" value="PHOSPHOETHANOLAMINE METHYLTRANSFERASE ISOFORM X1"/>
    <property type="match status" value="1"/>
</dbReference>
<dbReference type="GO" id="GO:0032259">
    <property type="term" value="P:methylation"/>
    <property type="evidence" value="ECO:0007669"/>
    <property type="project" value="UniProtKB-KW"/>
</dbReference>
<accession>A0A2B4RVG9</accession>
<evidence type="ECO:0000256" key="2">
    <source>
        <dbReference type="ARBA" id="ARBA00005189"/>
    </source>
</evidence>
<comment type="pathway">
    <text evidence="2">Lipid metabolism.</text>
</comment>
<evidence type="ECO:0000259" key="10">
    <source>
        <dbReference type="Pfam" id="PF13649"/>
    </source>
</evidence>
<dbReference type="InterPro" id="IPR041698">
    <property type="entry name" value="Methyltransf_25"/>
</dbReference>
<evidence type="ECO:0000256" key="4">
    <source>
        <dbReference type="ARBA" id="ARBA00022679"/>
    </source>
</evidence>
<dbReference type="OrthoDB" id="8300214at2759"/>
<reference evidence="13" key="1">
    <citation type="journal article" date="2017" name="bioRxiv">
        <title>Comparative analysis of the genomes of Stylophora pistillata and Acropora digitifera provides evidence for extensive differences between species of corals.</title>
        <authorList>
            <person name="Voolstra C.R."/>
            <person name="Li Y."/>
            <person name="Liew Y.J."/>
            <person name="Baumgarten S."/>
            <person name="Zoccola D."/>
            <person name="Flot J.-F."/>
            <person name="Tambutte S."/>
            <person name="Allemand D."/>
            <person name="Aranda M."/>
        </authorList>
    </citation>
    <scope>NUCLEOTIDE SEQUENCE [LARGE SCALE GENOMIC DNA]</scope>
</reference>
<dbReference type="Pfam" id="PF13649">
    <property type="entry name" value="Methyltransf_25"/>
    <property type="match status" value="1"/>
</dbReference>